<feature type="region of interest" description="Disordered" evidence="1">
    <location>
        <begin position="208"/>
        <end position="295"/>
    </location>
</feature>
<dbReference type="Proteomes" id="UP000601435">
    <property type="component" value="Unassembled WGS sequence"/>
</dbReference>
<feature type="transmembrane region" description="Helical" evidence="2">
    <location>
        <begin position="480"/>
        <end position="501"/>
    </location>
</feature>
<sequence length="518" mass="56751">MVSAQYLFANHDSALLQHVMLAASLPRQAGAACSDNSRTAILTMTSAFSKVSGVIDDDEEDRQEISQRAQALYQRAQDAYTSKGSQKDVLRLFEDAEAAMRPLLGGGLASLNAQELETVLKGRLHQAVSIAQMTEIPNRWTRVKELSEDVLQFDFNNTHARWLRGLALKSMGKTKEAEEECRRAVDCARSQGKDGEAQQWDKELQETFGGGTATSRTPKATPQAAAADAGAAGGQAEAQPAAKKAPSPALQKGFFNRTSRKTEVTDQGKDGDEAKTARDGLKEGHAAKPSGREVELEQELTSLRKSLQDQEAELKKKIMSAEARHAEEQHFREGSEACTPQLENCIHAVAPSSSSSSSSAAQVAVQQATERTQAGKAWAENEQQRYVEFSTEVLTLQEMSVREFREQEDTASKQSKELRELAKRFGDLLRSVKRLDGFVREHSSGREIADPDVQHMAQQVADFHSLPWTSKLSAMLDDGALLRIVAMFSVLGMMFGLALVVETGFANACSLTCRRTQD</sequence>
<keyword evidence="4" id="KW-1185">Reference proteome</keyword>
<organism evidence="3 4">
    <name type="scientific">Symbiodinium necroappetens</name>
    <dbReference type="NCBI Taxonomy" id="1628268"/>
    <lineage>
        <taxon>Eukaryota</taxon>
        <taxon>Sar</taxon>
        <taxon>Alveolata</taxon>
        <taxon>Dinophyceae</taxon>
        <taxon>Suessiales</taxon>
        <taxon>Symbiodiniaceae</taxon>
        <taxon>Symbiodinium</taxon>
    </lineage>
</organism>
<proteinExistence type="predicted"/>
<keyword evidence="2" id="KW-0812">Transmembrane</keyword>
<keyword evidence="2" id="KW-0472">Membrane</keyword>
<feature type="compositionally biased region" description="Low complexity" evidence="1">
    <location>
        <begin position="218"/>
        <end position="249"/>
    </location>
</feature>
<evidence type="ECO:0000313" key="3">
    <source>
        <dbReference type="EMBL" id="CAE7245832.1"/>
    </source>
</evidence>
<evidence type="ECO:0000256" key="1">
    <source>
        <dbReference type="SAM" id="MobiDB-lite"/>
    </source>
</evidence>
<feature type="compositionally biased region" description="Basic and acidic residues" evidence="1">
    <location>
        <begin position="260"/>
        <end position="295"/>
    </location>
</feature>
<dbReference type="SUPFAM" id="SSF48452">
    <property type="entry name" value="TPR-like"/>
    <property type="match status" value="1"/>
</dbReference>
<keyword evidence="2" id="KW-1133">Transmembrane helix</keyword>
<dbReference type="AlphaFoldDB" id="A0A812LFL9"/>
<evidence type="ECO:0000313" key="4">
    <source>
        <dbReference type="Proteomes" id="UP000601435"/>
    </source>
</evidence>
<accession>A0A812LFL9</accession>
<reference evidence="3" key="1">
    <citation type="submission" date="2021-02" db="EMBL/GenBank/DDBJ databases">
        <authorList>
            <person name="Dougan E. K."/>
            <person name="Rhodes N."/>
            <person name="Thang M."/>
            <person name="Chan C."/>
        </authorList>
    </citation>
    <scope>NUCLEOTIDE SEQUENCE</scope>
</reference>
<gene>
    <name evidence="3" type="primary">mfsd6b</name>
    <name evidence="3" type="ORF">SNEC2469_LOCUS4774</name>
</gene>
<comment type="caution">
    <text evidence="3">The sequence shown here is derived from an EMBL/GenBank/DDBJ whole genome shotgun (WGS) entry which is preliminary data.</text>
</comment>
<dbReference type="OrthoDB" id="515887at2759"/>
<dbReference type="EMBL" id="CAJNJA010009342">
    <property type="protein sequence ID" value="CAE7245832.1"/>
    <property type="molecule type" value="Genomic_DNA"/>
</dbReference>
<dbReference type="InterPro" id="IPR011990">
    <property type="entry name" value="TPR-like_helical_dom_sf"/>
</dbReference>
<dbReference type="Gene3D" id="1.25.40.10">
    <property type="entry name" value="Tetratricopeptide repeat domain"/>
    <property type="match status" value="1"/>
</dbReference>
<evidence type="ECO:0000256" key="2">
    <source>
        <dbReference type="SAM" id="Phobius"/>
    </source>
</evidence>
<protein>
    <submittedName>
        <fullName evidence="3">Mfsd6b protein</fullName>
    </submittedName>
</protein>
<name>A0A812LFL9_9DINO</name>